<comment type="similarity">
    <text evidence="1">Belongs to the ABC transporter superfamily.</text>
</comment>
<dbReference type="SMART" id="SM00382">
    <property type="entry name" value="AAA"/>
    <property type="match status" value="1"/>
</dbReference>
<dbReference type="EMBL" id="PGFB01000003">
    <property type="protein sequence ID" value="PJJ62159.1"/>
    <property type="molecule type" value="Genomic_DNA"/>
</dbReference>
<evidence type="ECO:0000256" key="5">
    <source>
        <dbReference type="SAM" id="MobiDB-lite"/>
    </source>
</evidence>
<reference evidence="7 8" key="1">
    <citation type="submission" date="2017-11" db="EMBL/GenBank/DDBJ databases">
        <title>Genomic Encyclopedia of Archaeal and Bacterial Type Strains, Phase II (KMG-II): From Individual Species to Whole Genera.</title>
        <authorList>
            <person name="Goeker M."/>
        </authorList>
    </citation>
    <scope>NUCLEOTIDE SEQUENCE [LARGE SCALE GENOMIC DNA]</scope>
    <source>
        <strain evidence="7 8">DSM 25625</strain>
    </source>
</reference>
<dbReference type="InterPro" id="IPR027417">
    <property type="entry name" value="P-loop_NTPase"/>
</dbReference>
<feature type="compositionally biased region" description="Low complexity" evidence="5">
    <location>
        <begin position="360"/>
        <end position="372"/>
    </location>
</feature>
<evidence type="ECO:0000313" key="8">
    <source>
        <dbReference type="Proteomes" id="UP000230161"/>
    </source>
</evidence>
<dbReference type="GO" id="GO:0005524">
    <property type="term" value="F:ATP binding"/>
    <property type="evidence" value="ECO:0007669"/>
    <property type="project" value="UniProtKB-KW"/>
</dbReference>
<gene>
    <name evidence="7" type="ORF">CLV54_1955</name>
</gene>
<dbReference type="Proteomes" id="UP000230161">
    <property type="component" value="Unassembled WGS sequence"/>
</dbReference>
<dbReference type="PANTHER" id="PTHR43335">
    <property type="entry name" value="ABC TRANSPORTER, ATP-BINDING PROTEIN"/>
    <property type="match status" value="1"/>
</dbReference>
<evidence type="ECO:0000256" key="4">
    <source>
        <dbReference type="ARBA" id="ARBA00022840"/>
    </source>
</evidence>
<protein>
    <submittedName>
        <fullName evidence="7">ABC-type multidrug transport system ATPase subunit</fullName>
    </submittedName>
</protein>
<evidence type="ECO:0000256" key="2">
    <source>
        <dbReference type="ARBA" id="ARBA00022448"/>
    </source>
</evidence>
<keyword evidence="3" id="KW-0547">Nucleotide-binding</keyword>
<dbReference type="PANTHER" id="PTHR43335:SF3">
    <property type="entry name" value="ABC TRANSPORTER"/>
    <property type="match status" value="1"/>
</dbReference>
<feature type="region of interest" description="Disordered" evidence="5">
    <location>
        <begin position="349"/>
        <end position="372"/>
    </location>
</feature>
<keyword evidence="2" id="KW-0813">Transport</keyword>
<proteinExistence type="inferred from homology"/>
<evidence type="ECO:0000259" key="6">
    <source>
        <dbReference type="PROSITE" id="PS50893"/>
    </source>
</evidence>
<sequence>MSYPETTPTAGAAGATSAASAASAANVAGVAGTGAGATTPAPHAGIVVRDVHRSFGPVHAVRGATLQARPGSVTALVGPNGSGKTTLLLMLATLLKPDTGSILVGGHDPVTEPEAVRSVMGWMPDILGSWASLTVLTAIETTGRLYGLGPQRARTRAHELIELVGLHDLARQPSRVLSRGQKQRLSLARSLVHDPSVLLLDEPASGLDPAARVDLRLLVQRLAAEGRTVLVSSHVLSELDEMADAAVYLEAGATVSADRIARATTSLRAWRIRALDPRSVLPALEAAGVPREAVTLDNLGVLVALGGEEHAARLLGALVAAGVRVTAFAPAVGDLEHTFLDLRSTQAPIQTAPMPPMPPTQEQTPTNPGDAS</sequence>
<evidence type="ECO:0000256" key="3">
    <source>
        <dbReference type="ARBA" id="ARBA00022741"/>
    </source>
</evidence>
<dbReference type="SUPFAM" id="SSF52540">
    <property type="entry name" value="P-loop containing nucleoside triphosphate hydrolases"/>
    <property type="match status" value="1"/>
</dbReference>
<evidence type="ECO:0000313" key="7">
    <source>
        <dbReference type="EMBL" id="PJJ62159.1"/>
    </source>
</evidence>
<dbReference type="GO" id="GO:0016887">
    <property type="term" value="F:ATP hydrolysis activity"/>
    <property type="evidence" value="ECO:0007669"/>
    <property type="project" value="InterPro"/>
</dbReference>
<dbReference type="AlphaFoldDB" id="A0A2M9BW58"/>
<dbReference type="CDD" id="cd03230">
    <property type="entry name" value="ABC_DR_subfamily_A"/>
    <property type="match status" value="1"/>
</dbReference>
<dbReference type="PROSITE" id="PS50893">
    <property type="entry name" value="ABC_TRANSPORTER_2"/>
    <property type="match status" value="1"/>
</dbReference>
<dbReference type="InterPro" id="IPR003593">
    <property type="entry name" value="AAA+_ATPase"/>
</dbReference>
<organism evidence="7 8">
    <name type="scientific">Compostimonas suwonensis</name>
    <dbReference type="NCBI Taxonomy" id="1048394"/>
    <lineage>
        <taxon>Bacteria</taxon>
        <taxon>Bacillati</taxon>
        <taxon>Actinomycetota</taxon>
        <taxon>Actinomycetes</taxon>
        <taxon>Micrococcales</taxon>
        <taxon>Microbacteriaceae</taxon>
        <taxon>Compostimonas</taxon>
    </lineage>
</organism>
<dbReference type="Pfam" id="PF00005">
    <property type="entry name" value="ABC_tran"/>
    <property type="match status" value="1"/>
</dbReference>
<keyword evidence="8" id="KW-1185">Reference proteome</keyword>
<name>A0A2M9BW58_9MICO</name>
<dbReference type="Gene3D" id="3.40.50.300">
    <property type="entry name" value="P-loop containing nucleotide triphosphate hydrolases"/>
    <property type="match status" value="1"/>
</dbReference>
<dbReference type="RefSeq" id="WP_342745269.1">
    <property type="nucleotide sequence ID" value="NZ_PGFB01000003.1"/>
</dbReference>
<keyword evidence="4" id="KW-0067">ATP-binding</keyword>
<evidence type="ECO:0000256" key="1">
    <source>
        <dbReference type="ARBA" id="ARBA00005417"/>
    </source>
</evidence>
<feature type="domain" description="ABC transporter" evidence="6">
    <location>
        <begin position="46"/>
        <end position="276"/>
    </location>
</feature>
<dbReference type="InterPro" id="IPR003439">
    <property type="entry name" value="ABC_transporter-like_ATP-bd"/>
</dbReference>
<comment type="caution">
    <text evidence="7">The sequence shown here is derived from an EMBL/GenBank/DDBJ whole genome shotgun (WGS) entry which is preliminary data.</text>
</comment>
<accession>A0A2M9BW58</accession>